<sequence>MFGKSFTPSTKNVLRHSITRNCKKQYFFFAQLLDSDTNIGYNNRMINIKNSKYKSPPAISLINLKKA</sequence>
<evidence type="ECO:0000313" key="2">
    <source>
        <dbReference type="Proteomes" id="UP000004067"/>
    </source>
</evidence>
<organism evidence="1 2">
    <name type="scientific">Centipeda periodontii DSM 2778</name>
    <dbReference type="NCBI Taxonomy" id="888060"/>
    <lineage>
        <taxon>Bacteria</taxon>
        <taxon>Bacillati</taxon>
        <taxon>Bacillota</taxon>
        <taxon>Negativicutes</taxon>
        <taxon>Selenomonadales</taxon>
        <taxon>Selenomonadaceae</taxon>
        <taxon>Centipeda</taxon>
    </lineage>
</organism>
<gene>
    <name evidence="1" type="ORF">HMPREF9081_2260</name>
</gene>
<protein>
    <submittedName>
        <fullName evidence="1">Uncharacterized protein</fullName>
    </submittedName>
</protein>
<reference evidence="1 2" key="1">
    <citation type="submission" date="2011-04" db="EMBL/GenBank/DDBJ databases">
        <authorList>
            <person name="Muzny D."/>
            <person name="Qin X."/>
            <person name="Deng J."/>
            <person name="Jiang H."/>
            <person name="Liu Y."/>
            <person name="Qu J."/>
            <person name="Song X.-Z."/>
            <person name="Zhang L."/>
            <person name="Thornton R."/>
            <person name="Coyle M."/>
            <person name="Francisco L."/>
            <person name="Jackson L."/>
            <person name="Javaid M."/>
            <person name="Korchina V."/>
            <person name="Kovar C."/>
            <person name="Mata R."/>
            <person name="Mathew T."/>
            <person name="Ngo R."/>
            <person name="Nguyen L."/>
            <person name="Nguyen N."/>
            <person name="Okwuonu G."/>
            <person name="Ongeri F."/>
            <person name="Pham C."/>
            <person name="Simmons D."/>
            <person name="Wilczek-Boney K."/>
            <person name="Hale W."/>
            <person name="Jakkamsetti A."/>
            <person name="Pham P."/>
            <person name="Ruth R."/>
            <person name="San Lucas F."/>
            <person name="Warren J."/>
            <person name="Zhang J."/>
            <person name="Zhao Z."/>
            <person name="Zhou C."/>
            <person name="Zhu D."/>
            <person name="Lee S."/>
            <person name="Bess C."/>
            <person name="Blankenburg K."/>
            <person name="Forbes L."/>
            <person name="Fu Q."/>
            <person name="Gubbala S."/>
            <person name="Hirani K."/>
            <person name="Jayaseelan J.C."/>
            <person name="Lara F."/>
            <person name="Munidasa M."/>
            <person name="Palculict T."/>
            <person name="Patil S."/>
            <person name="Pu L.-L."/>
            <person name="Saada N."/>
            <person name="Tang L."/>
            <person name="Weissenberger G."/>
            <person name="Zhu Y."/>
            <person name="Hemphill L."/>
            <person name="Shang Y."/>
            <person name="Youmans B."/>
            <person name="Ayvaz T."/>
            <person name="Ross M."/>
            <person name="Santibanez J."/>
            <person name="Aqrawi P."/>
            <person name="Gross S."/>
            <person name="Joshi V."/>
            <person name="Fowler G."/>
            <person name="Nazareth L."/>
            <person name="Reid J."/>
            <person name="Worley K."/>
            <person name="Petrosino J."/>
            <person name="Highlander S."/>
            <person name="Gibbs R."/>
        </authorList>
    </citation>
    <scope>NUCLEOTIDE SEQUENCE [LARGE SCALE GENOMIC DNA]</scope>
    <source>
        <strain evidence="1 2">DSM 2778</strain>
    </source>
</reference>
<accession>F5RPS4</accession>
<comment type="caution">
    <text evidence="1">The sequence shown here is derived from an EMBL/GenBank/DDBJ whole genome shotgun (WGS) entry which is preliminary data.</text>
</comment>
<name>F5RPS4_9FIRM</name>
<dbReference type="STRING" id="888060.HMPREF9081_2260"/>
<evidence type="ECO:0000313" key="1">
    <source>
        <dbReference type="EMBL" id="EGK57575.1"/>
    </source>
</evidence>
<dbReference type="HOGENOM" id="CLU_2804600_0_0_9"/>
<dbReference type="AlphaFoldDB" id="F5RPS4"/>
<keyword evidence="2" id="KW-1185">Reference proteome</keyword>
<dbReference type="EMBL" id="AFHQ01000055">
    <property type="protein sequence ID" value="EGK57575.1"/>
    <property type="molecule type" value="Genomic_DNA"/>
</dbReference>
<proteinExistence type="predicted"/>
<dbReference type="Proteomes" id="UP000004067">
    <property type="component" value="Unassembled WGS sequence"/>
</dbReference>